<dbReference type="Proteomes" id="UP001235712">
    <property type="component" value="Unassembled WGS sequence"/>
</dbReference>
<dbReference type="InterPro" id="IPR025164">
    <property type="entry name" value="Toastrack_DUF4097"/>
</dbReference>
<name>A0ABT9P319_9ACTN</name>
<comment type="caution">
    <text evidence="2">The sequence shown here is derived from an EMBL/GenBank/DDBJ whole genome shotgun (WGS) entry which is preliminary data.</text>
</comment>
<feature type="domain" description="DUF4097" evidence="1">
    <location>
        <begin position="31"/>
        <end position="255"/>
    </location>
</feature>
<accession>A0ABT9P319</accession>
<evidence type="ECO:0000313" key="3">
    <source>
        <dbReference type="Proteomes" id="UP001235712"/>
    </source>
</evidence>
<keyword evidence="3" id="KW-1185">Reference proteome</keyword>
<dbReference type="RefSeq" id="WP_307241997.1">
    <property type="nucleotide sequence ID" value="NZ_JAUSQZ010000001.1"/>
</dbReference>
<sequence length="284" mass="29487">MPEFSTPEPISVLVDVGGASLTVNAVAGGRQTTVEVRPHNTDRAVDVEHARRTTVELAGGRLTVRAPRSAKARLKTLFGSSERVDITISLPAHSTLEMRGWGDVRSSGELGDVEIDTGMGDVHLESVGRARVKTAMGDVHAETVAGPADLRTSAGSVWVGRARGEVSAKTSAGDVRVEESLGEVRMTTSAGDLRVQRALAGVEAKTSAGDIRLGSVCTGSVSATTSYGNLEIGIAPGTAAWLDLNARHGAVRSGLEDADGPGDSELTVEIHATTGYGDIVLRRA</sequence>
<evidence type="ECO:0000259" key="1">
    <source>
        <dbReference type="Pfam" id="PF13349"/>
    </source>
</evidence>
<organism evidence="2 3">
    <name type="scientific">Kineosporia succinea</name>
    <dbReference type="NCBI Taxonomy" id="84632"/>
    <lineage>
        <taxon>Bacteria</taxon>
        <taxon>Bacillati</taxon>
        <taxon>Actinomycetota</taxon>
        <taxon>Actinomycetes</taxon>
        <taxon>Kineosporiales</taxon>
        <taxon>Kineosporiaceae</taxon>
        <taxon>Kineosporia</taxon>
    </lineage>
</organism>
<reference evidence="2 3" key="1">
    <citation type="submission" date="2023-07" db="EMBL/GenBank/DDBJ databases">
        <title>Sequencing the genomes of 1000 actinobacteria strains.</title>
        <authorList>
            <person name="Klenk H.-P."/>
        </authorList>
    </citation>
    <scope>NUCLEOTIDE SEQUENCE [LARGE SCALE GENOMIC DNA]</scope>
    <source>
        <strain evidence="2 3">DSM 44388</strain>
    </source>
</reference>
<dbReference type="PANTHER" id="PTHR34094">
    <property type="match status" value="1"/>
</dbReference>
<evidence type="ECO:0000313" key="2">
    <source>
        <dbReference type="EMBL" id="MDP9826799.1"/>
    </source>
</evidence>
<proteinExistence type="predicted"/>
<dbReference type="EMBL" id="JAUSQZ010000001">
    <property type="protein sequence ID" value="MDP9826799.1"/>
    <property type="molecule type" value="Genomic_DNA"/>
</dbReference>
<dbReference type="PANTHER" id="PTHR34094:SF1">
    <property type="entry name" value="PROTEIN FAM185A"/>
    <property type="match status" value="1"/>
</dbReference>
<dbReference type="Gene3D" id="2.160.20.120">
    <property type="match status" value="1"/>
</dbReference>
<protein>
    <recommendedName>
        <fullName evidence="1">DUF4097 domain-containing protein</fullName>
    </recommendedName>
</protein>
<dbReference type="Pfam" id="PF13349">
    <property type="entry name" value="DUF4097"/>
    <property type="match status" value="1"/>
</dbReference>
<gene>
    <name evidence="2" type="ORF">J2S57_002548</name>
</gene>